<dbReference type="SUPFAM" id="SSF81383">
    <property type="entry name" value="F-box domain"/>
    <property type="match status" value="1"/>
</dbReference>
<dbReference type="Pfam" id="PF12937">
    <property type="entry name" value="F-box-like"/>
    <property type="match status" value="1"/>
</dbReference>
<organism evidence="2 3">
    <name type="scientific">Leptidea sinapis</name>
    <dbReference type="NCBI Taxonomy" id="189913"/>
    <lineage>
        <taxon>Eukaryota</taxon>
        <taxon>Metazoa</taxon>
        <taxon>Ecdysozoa</taxon>
        <taxon>Arthropoda</taxon>
        <taxon>Hexapoda</taxon>
        <taxon>Insecta</taxon>
        <taxon>Pterygota</taxon>
        <taxon>Neoptera</taxon>
        <taxon>Endopterygota</taxon>
        <taxon>Lepidoptera</taxon>
        <taxon>Glossata</taxon>
        <taxon>Ditrysia</taxon>
        <taxon>Papilionoidea</taxon>
        <taxon>Pieridae</taxon>
        <taxon>Dismorphiinae</taxon>
        <taxon>Leptidea</taxon>
    </lineage>
</organism>
<keyword evidence="3" id="KW-1185">Reference proteome</keyword>
<name>A0A5E4PQ48_9NEOP</name>
<dbReference type="PANTHER" id="PTHR31350:SF21">
    <property type="entry name" value="F-BOX ONLY PROTEIN 21"/>
    <property type="match status" value="1"/>
</dbReference>
<dbReference type="InterPro" id="IPR001810">
    <property type="entry name" value="F-box_dom"/>
</dbReference>
<evidence type="ECO:0000259" key="1">
    <source>
        <dbReference type="PROSITE" id="PS50181"/>
    </source>
</evidence>
<dbReference type="InterPro" id="IPR036047">
    <property type="entry name" value="F-box-like_dom_sf"/>
</dbReference>
<dbReference type="Pfam" id="PF13369">
    <property type="entry name" value="Transglut_core2"/>
    <property type="match status" value="1"/>
</dbReference>
<dbReference type="SMART" id="SM00256">
    <property type="entry name" value="FBOX"/>
    <property type="match status" value="1"/>
</dbReference>
<dbReference type="SMART" id="SM00992">
    <property type="entry name" value="YccV-like"/>
    <property type="match status" value="1"/>
</dbReference>
<accession>A0A5E4PQ48</accession>
<evidence type="ECO:0000313" key="3">
    <source>
        <dbReference type="Proteomes" id="UP000324832"/>
    </source>
</evidence>
<feature type="domain" description="F-box" evidence="1">
    <location>
        <begin position="8"/>
        <end position="55"/>
    </location>
</feature>
<dbReference type="InterPro" id="IPR011722">
    <property type="entry name" value="Hemimethylated_DNA-bd_dom"/>
</dbReference>
<dbReference type="EMBL" id="FZQP02000115">
    <property type="protein sequence ID" value="VVC87417.1"/>
    <property type="molecule type" value="Genomic_DNA"/>
</dbReference>
<reference evidence="2 3" key="1">
    <citation type="submission" date="2017-07" db="EMBL/GenBank/DDBJ databases">
        <authorList>
            <person name="Talla V."/>
            <person name="Backstrom N."/>
        </authorList>
    </citation>
    <scope>NUCLEOTIDE SEQUENCE [LARGE SCALE GENOMIC DNA]</scope>
</reference>
<proteinExistence type="predicted"/>
<dbReference type="OrthoDB" id="28868at2759"/>
<dbReference type="InterPro" id="IPR036623">
    <property type="entry name" value="Hemimethylated_DNA-bd_sf"/>
</dbReference>
<dbReference type="Gene3D" id="2.30.30.390">
    <property type="entry name" value="Hemimethylated DNA-binding domain"/>
    <property type="match status" value="1"/>
</dbReference>
<dbReference type="InterPro" id="IPR032698">
    <property type="entry name" value="SirB1_N"/>
</dbReference>
<dbReference type="SUPFAM" id="SSF141255">
    <property type="entry name" value="YccV-like"/>
    <property type="match status" value="1"/>
</dbReference>
<protein>
    <recommendedName>
        <fullName evidence="1">F-box domain-containing protein</fullName>
    </recommendedName>
</protein>
<dbReference type="Proteomes" id="UP000324832">
    <property type="component" value="Unassembled WGS sequence"/>
</dbReference>
<dbReference type="Gene3D" id="1.20.1280.50">
    <property type="match status" value="1"/>
</dbReference>
<sequence length="579" mass="67750">MDPEEKDACYFLQLPEELIGLILKKMELKEIVTLGQTCKSFYSLIYNDHLLWKNRCLETLPDQIHKTVETYCRGNWLKELKKFTIIKKAVEAKLMLMSPKFCWRINQITLDDIKDFFIIAAETERSYFYTISVLQNTVQIAQRKLEKNKGEKPFTLTDIYYAKIILQYLMHTFLAIKWVKKHMQQQLRPEIVVNFFAQWVDPANFYFDENVDEMLTDIVEEVKDAIRAARAIKPPPPGWKKVTDREVLTAMSKVLVQQRHIAITTSADLASLSIVKALKNKCSNGIVLAAIWQAVARKCGVKLELIAFPNHLFLEWMDDYDEKNVRWYTISMSTGELIPKRRCPFSQTNARSNYSYCPDSLLQYVYSSFLLTMGAIRNWHTQNALFMLNFLGTNQNDQNPYKNFFQYLIEDGELCTTNLPIDIKYLKKVYRNSILSLSTLNKPTETASHDVVVKKHSSNVLYAVGMVCYHKRFDYICIVRGWDLNGDHLETVNDLFFGRKQPFYRVTAADQSERYVAQENLTEVLRPSRIYHLEPQISKEFSHFDGFAYVLNDEKKVQYPDEEAIIEVHRNKALCKRDY</sequence>
<dbReference type="PANTHER" id="PTHR31350">
    <property type="entry name" value="SI:DKEY-261L7.2"/>
    <property type="match status" value="1"/>
</dbReference>
<dbReference type="GO" id="GO:0003677">
    <property type="term" value="F:DNA binding"/>
    <property type="evidence" value="ECO:0007669"/>
    <property type="project" value="InterPro"/>
</dbReference>
<gene>
    <name evidence="2" type="ORF">LSINAPIS_LOCUS1028</name>
</gene>
<dbReference type="AlphaFoldDB" id="A0A5E4PQ48"/>
<dbReference type="PROSITE" id="PS50181">
    <property type="entry name" value="FBOX"/>
    <property type="match status" value="1"/>
</dbReference>
<evidence type="ECO:0000313" key="2">
    <source>
        <dbReference type="EMBL" id="VVC87417.1"/>
    </source>
</evidence>
<dbReference type="Pfam" id="PF08755">
    <property type="entry name" value="YccV-like"/>
    <property type="match status" value="1"/>
</dbReference>